<accession>A0ACC0J2C2</accession>
<proteinExistence type="predicted"/>
<comment type="caution">
    <text evidence="1">The sequence shown here is derived from an EMBL/GenBank/DDBJ whole genome shotgun (WGS) entry which is preliminary data.</text>
</comment>
<sequence length="87" mass="9622">MLMSIFSAFDALSAETFGQKVGFSWAAKEGKVDDSTVDRKGVSSPESQMKKDSKVVGNSTTQQMTKRRPRFAPELDGVHCFETIVPY</sequence>
<organism evidence="1 2">
    <name type="scientific">Camellia lanceoleosa</name>
    <dbReference type="NCBI Taxonomy" id="1840588"/>
    <lineage>
        <taxon>Eukaryota</taxon>
        <taxon>Viridiplantae</taxon>
        <taxon>Streptophyta</taxon>
        <taxon>Embryophyta</taxon>
        <taxon>Tracheophyta</taxon>
        <taxon>Spermatophyta</taxon>
        <taxon>Magnoliopsida</taxon>
        <taxon>eudicotyledons</taxon>
        <taxon>Gunneridae</taxon>
        <taxon>Pentapetalae</taxon>
        <taxon>asterids</taxon>
        <taxon>Ericales</taxon>
        <taxon>Theaceae</taxon>
        <taxon>Camellia</taxon>
    </lineage>
</organism>
<keyword evidence="2" id="KW-1185">Reference proteome</keyword>
<evidence type="ECO:0000313" key="1">
    <source>
        <dbReference type="EMBL" id="KAI8032039.1"/>
    </source>
</evidence>
<gene>
    <name evidence="1" type="ORF">LOK49_LG01G01800</name>
</gene>
<name>A0ACC0J2C2_9ERIC</name>
<evidence type="ECO:0000313" key="2">
    <source>
        <dbReference type="Proteomes" id="UP001060215"/>
    </source>
</evidence>
<dbReference type="Proteomes" id="UP001060215">
    <property type="component" value="Chromosome 1"/>
</dbReference>
<dbReference type="EMBL" id="CM045758">
    <property type="protein sequence ID" value="KAI8032039.1"/>
    <property type="molecule type" value="Genomic_DNA"/>
</dbReference>
<protein>
    <submittedName>
        <fullName evidence="1">Uncharacterized protein</fullName>
    </submittedName>
</protein>
<reference evidence="1 2" key="1">
    <citation type="journal article" date="2022" name="Plant J.">
        <title>Chromosome-level genome of Camellia lanceoleosa provides a valuable resource for understanding genome evolution and self-incompatibility.</title>
        <authorList>
            <person name="Gong W."/>
            <person name="Xiao S."/>
            <person name="Wang L."/>
            <person name="Liao Z."/>
            <person name="Chang Y."/>
            <person name="Mo W."/>
            <person name="Hu G."/>
            <person name="Li W."/>
            <person name="Zhao G."/>
            <person name="Zhu H."/>
            <person name="Hu X."/>
            <person name="Ji K."/>
            <person name="Xiang X."/>
            <person name="Song Q."/>
            <person name="Yuan D."/>
            <person name="Jin S."/>
            <person name="Zhang L."/>
        </authorList>
    </citation>
    <scope>NUCLEOTIDE SEQUENCE [LARGE SCALE GENOMIC DNA]</scope>
    <source>
        <strain evidence="1">SQ_2022a</strain>
    </source>
</reference>